<dbReference type="SUPFAM" id="SSF103515">
    <property type="entry name" value="Autotransporter"/>
    <property type="match status" value="1"/>
</dbReference>
<dbReference type="Pfam" id="PF03797">
    <property type="entry name" value="Autotransporter"/>
    <property type="match status" value="1"/>
</dbReference>
<dbReference type="PROSITE" id="PS51208">
    <property type="entry name" value="AUTOTRANSPORTER"/>
    <property type="match status" value="1"/>
</dbReference>
<proteinExistence type="predicted"/>
<reference evidence="2" key="1">
    <citation type="journal article" date="2014" name="Int. J. Syst. Evol. Microbiol.">
        <title>Complete genome sequence of Corynebacterium casei LMG S-19264T (=DSM 44701T), isolated from a smear-ripened cheese.</title>
        <authorList>
            <consortium name="US DOE Joint Genome Institute (JGI-PGF)"/>
            <person name="Walter F."/>
            <person name="Albersmeier A."/>
            <person name="Kalinowski J."/>
            <person name="Ruckert C."/>
        </authorList>
    </citation>
    <scope>NUCLEOTIDE SEQUENCE</scope>
    <source>
        <strain evidence="2">VKM B-2748</strain>
    </source>
</reference>
<dbReference type="Gene3D" id="2.40.128.130">
    <property type="entry name" value="Autotransporter beta-domain"/>
    <property type="match status" value="1"/>
</dbReference>
<dbReference type="NCBIfam" id="TIGR01414">
    <property type="entry name" value="autotrans_barl"/>
    <property type="match status" value="1"/>
</dbReference>
<dbReference type="EMBL" id="BSFL01000002">
    <property type="protein sequence ID" value="GLK80444.1"/>
    <property type="molecule type" value="Genomic_DNA"/>
</dbReference>
<sequence length="674" mass="69676">MSARTHGSKWSGPAGLLSVSAFGLLAGGIWQPAAAQTVVDSAIIDNGVVQLGINQFGTLIAPAPASVNGAIGITYLPSEAAGGRGDALAPGCDCEGWGLADFTNPASGFGRSQSNGNTGTGTATLTVSGTGTNALSNGSSAVSTTNITVGGNPFAEVVHDFSPSVSTNLYRVDVSITNTGTAAIGDLRYRRVMDWDVPPTEFTEFVTIQGWPAANLVSSTDNGFNDPNPLAPLTSIAPGTVDQNFETNGPNDHGAAFDFSFATLAPGATQEFVIYYGAAGNVVESLEALADVGAEVYSLGTASDTADSNSVTGTPNTFIFAFSGVGGTPVGPMAPISVGSLGVMRQVAALVTRRQMEAVGMRMDGLVGGGDNLPFQIGKLAEGDAAGAQQLGGLKLFATAGGSFGKLESVRGASADFSMSQISFGADYTVLPDAHWVSALNFGVAIGFVDADADGPRRLDVDLKSTTLSAFAGLNFLSGGYANLVGSYTWTDYTLRRRLGDARFGGKTDGDEVGVLFRLGYDFPVSISDEQVFSVGPYFIATYIDGEIDPFNERSATSPATALEYDRRKFESATTQLGARANLSAKTSFGAVGLTGNVGWEHQFSDGGRPGVVETAGGLPTLAPFNLKSEDYARVGARAWTRIGANLALAAEYDGAIGSNMEDHSFRGRFRVDF</sequence>
<dbReference type="InterPro" id="IPR005546">
    <property type="entry name" value="Autotransporte_beta"/>
</dbReference>
<evidence type="ECO:0000259" key="1">
    <source>
        <dbReference type="PROSITE" id="PS51208"/>
    </source>
</evidence>
<organism evidence="2 3">
    <name type="scientific">Methylopila turkensis</name>
    <dbReference type="NCBI Taxonomy" id="1437816"/>
    <lineage>
        <taxon>Bacteria</taxon>
        <taxon>Pseudomonadati</taxon>
        <taxon>Pseudomonadota</taxon>
        <taxon>Alphaproteobacteria</taxon>
        <taxon>Hyphomicrobiales</taxon>
        <taxon>Methylopilaceae</taxon>
        <taxon>Methylopila</taxon>
    </lineage>
</organism>
<dbReference type="GO" id="GO:0019867">
    <property type="term" value="C:outer membrane"/>
    <property type="evidence" value="ECO:0007669"/>
    <property type="project" value="InterPro"/>
</dbReference>
<comment type="caution">
    <text evidence="2">The sequence shown here is derived from an EMBL/GenBank/DDBJ whole genome shotgun (WGS) entry which is preliminary data.</text>
</comment>
<dbReference type="RefSeq" id="WP_271200902.1">
    <property type="nucleotide sequence ID" value="NZ_BSFL01000002.1"/>
</dbReference>
<accession>A0A9W6JQE7</accession>
<dbReference type="Proteomes" id="UP001143309">
    <property type="component" value="Unassembled WGS sequence"/>
</dbReference>
<evidence type="ECO:0000313" key="3">
    <source>
        <dbReference type="Proteomes" id="UP001143309"/>
    </source>
</evidence>
<feature type="domain" description="Autotransporter" evidence="1">
    <location>
        <begin position="389"/>
        <end position="674"/>
    </location>
</feature>
<dbReference type="AlphaFoldDB" id="A0A9W6JQE7"/>
<protein>
    <recommendedName>
        <fullName evidence="1">Autotransporter domain-containing protein</fullName>
    </recommendedName>
</protein>
<dbReference type="InterPro" id="IPR036709">
    <property type="entry name" value="Autotransporte_beta_dom_sf"/>
</dbReference>
<dbReference type="InterPro" id="IPR006315">
    <property type="entry name" value="OM_autotransptr_brl_dom"/>
</dbReference>
<name>A0A9W6JQE7_9HYPH</name>
<reference evidence="2" key="2">
    <citation type="submission" date="2023-01" db="EMBL/GenBank/DDBJ databases">
        <authorList>
            <person name="Sun Q."/>
            <person name="Evtushenko L."/>
        </authorList>
    </citation>
    <scope>NUCLEOTIDE SEQUENCE</scope>
    <source>
        <strain evidence="2">VKM B-2748</strain>
    </source>
</reference>
<evidence type="ECO:0000313" key="2">
    <source>
        <dbReference type="EMBL" id="GLK80444.1"/>
    </source>
</evidence>
<gene>
    <name evidence="2" type="ORF">GCM10008174_21850</name>
</gene>
<keyword evidence="3" id="KW-1185">Reference proteome</keyword>
<dbReference type="SMART" id="SM00869">
    <property type="entry name" value="Autotransporter"/>
    <property type="match status" value="1"/>
</dbReference>